<reference evidence="2 3" key="1">
    <citation type="submission" date="2016-10" db="EMBL/GenBank/DDBJ databases">
        <authorList>
            <person name="de Groot N.N."/>
        </authorList>
    </citation>
    <scope>NUCLEOTIDE SEQUENCE [LARGE SCALE GENOMIC DNA]</scope>
    <source>
        <strain evidence="2 3">CGMCC 4.3519</strain>
    </source>
</reference>
<dbReference type="Gene3D" id="3.40.50.300">
    <property type="entry name" value="P-loop containing nucleotide triphosphate hydrolases"/>
    <property type="match status" value="1"/>
</dbReference>
<sequence>MHTGGPAPSAGAVDGGGAAGGLLGRRRELDRLRADAERAGLDALSGSPPARCRVLLIAGRPGSGRTALAEEFARQAAADYPDGILRARLSDPDGTPVPTERTARDLLRALAAARGPLAAPPAGAGDVELAEALRAALADRRALLLLDDVAAPEQLHGLLPDGRGCLVLAVSRGPLTGIPDVRPCTLEGLGTEAAVALLEKRAGDTPRVTVDPRAAESLAEACGGRPAALVLVGGWLAAHPTASVAEAARRFGALPDDLPGGAADDAHAPEDASGRVPGGHFGSLPGGLPGALPGGPPGPARAAVPGPRARPAAVARPLVRAFHLVHGSLPPPAARFLRLLALAPAGLADAHTAAALTGCRADEAAAILEAFTGLGLLRTTATPGLYAVPGCLAPVLTAVLEERERPQDVRLARARVLERSARLLRSCRAAAEPPGSPARRAAAELPRALRFGNRAAAAAWLGPRLPGLRAAARDAVADGELDTLARRLAAGLAGALIAHLGHEAAAPELYRLHELLLPVTERRGLHGERAAILLDLGDLDAHAGRPHRALTRYRGALEAARADGGRGGDRSAAAAARALESLGDTYAHLGDDRRAGDWYGRALALCQTRGEPADEARLHGLIGAAHLREGRWEEALRAWRACAAACRRLRDGEAYARALEEVARVQEYAGRGEEARRTRRRALRWGRPGAARGDGGAARSGETGTGGGARSRPAVARWMLEGTPRAAESGSRPAK</sequence>
<proteinExistence type="predicted"/>
<gene>
    <name evidence="2" type="ORF">SAMN05216481_11818</name>
</gene>
<evidence type="ECO:0000313" key="3">
    <source>
        <dbReference type="Proteomes" id="UP000199055"/>
    </source>
</evidence>
<feature type="compositionally biased region" description="Gly residues" evidence="1">
    <location>
        <begin position="276"/>
        <end position="293"/>
    </location>
</feature>
<accession>A0A1H9JIT5</accession>
<feature type="compositionally biased region" description="Basic and acidic residues" evidence="1">
    <location>
        <begin position="264"/>
        <end position="273"/>
    </location>
</feature>
<dbReference type="InterPro" id="IPR011990">
    <property type="entry name" value="TPR-like_helical_dom_sf"/>
</dbReference>
<feature type="region of interest" description="Disordered" evidence="1">
    <location>
        <begin position="670"/>
        <end position="735"/>
    </location>
</feature>
<feature type="region of interest" description="Disordered" evidence="1">
    <location>
        <begin position="256"/>
        <end position="307"/>
    </location>
</feature>
<dbReference type="AlphaFoldDB" id="A0A1H9JIT5"/>
<evidence type="ECO:0000256" key="1">
    <source>
        <dbReference type="SAM" id="MobiDB-lite"/>
    </source>
</evidence>
<dbReference type="Gene3D" id="1.25.40.10">
    <property type="entry name" value="Tetratricopeptide repeat domain"/>
    <property type="match status" value="1"/>
</dbReference>
<dbReference type="SMART" id="SM00028">
    <property type="entry name" value="TPR"/>
    <property type="match status" value="3"/>
</dbReference>
<dbReference type="SUPFAM" id="SSF52540">
    <property type="entry name" value="P-loop containing nucleoside triphosphate hydrolases"/>
    <property type="match status" value="1"/>
</dbReference>
<dbReference type="Pfam" id="PF13176">
    <property type="entry name" value="TPR_7"/>
    <property type="match status" value="1"/>
</dbReference>
<name>A0A1H9JIT5_9ACTN</name>
<dbReference type="PANTHER" id="PTHR47691">
    <property type="entry name" value="REGULATOR-RELATED"/>
    <property type="match status" value="1"/>
</dbReference>
<dbReference type="PANTHER" id="PTHR47691:SF3">
    <property type="entry name" value="HTH-TYPE TRANSCRIPTIONAL REGULATOR RV0890C-RELATED"/>
    <property type="match status" value="1"/>
</dbReference>
<organism evidence="2 3">
    <name type="scientific">Streptomyces radiopugnans</name>
    <dbReference type="NCBI Taxonomy" id="403935"/>
    <lineage>
        <taxon>Bacteria</taxon>
        <taxon>Bacillati</taxon>
        <taxon>Actinomycetota</taxon>
        <taxon>Actinomycetes</taxon>
        <taxon>Kitasatosporales</taxon>
        <taxon>Streptomycetaceae</taxon>
        <taxon>Streptomyces</taxon>
    </lineage>
</organism>
<dbReference type="Proteomes" id="UP000199055">
    <property type="component" value="Unassembled WGS sequence"/>
</dbReference>
<dbReference type="InterPro" id="IPR019734">
    <property type="entry name" value="TPR_rpt"/>
</dbReference>
<feature type="compositionally biased region" description="Gly residues" evidence="1">
    <location>
        <begin position="692"/>
        <end position="709"/>
    </location>
</feature>
<dbReference type="EMBL" id="FOET01000018">
    <property type="protein sequence ID" value="SEQ86824.1"/>
    <property type="molecule type" value="Genomic_DNA"/>
</dbReference>
<evidence type="ECO:0000313" key="2">
    <source>
        <dbReference type="EMBL" id="SEQ86824.1"/>
    </source>
</evidence>
<dbReference type="InterPro" id="IPR027417">
    <property type="entry name" value="P-loop_NTPase"/>
</dbReference>
<protein>
    <submittedName>
        <fullName evidence="2">NB-ARC domain-containing protein</fullName>
    </submittedName>
</protein>
<dbReference type="PRINTS" id="PR00364">
    <property type="entry name" value="DISEASERSIST"/>
</dbReference>
<dbReference type="STRING" id="403935.SAMN05216481_11818"/>
<dbReference type="GO" id="GO:0043531">
    <property type="term" value="F:ADP binding"/>
    <property type="evidence" value="ECO:0007669"/>
    <property type="project" value="InterPro"/>
</dbReference>
<dbReference type="SUPFAM" id="SSF48452">
    <property type="entry name" value="TPR-like"/>
    <property type="match status" value="1"/>
</dbReference>
<keyword evidence="3" id="KW-1185">Reference proteome</keyword>